<dbReference type="RefSeq" id="WP_116236956.1">
    <property type="nucleotide sequence ID" value="NZ_QRDP01000004.1"/>
</dbReference>
<dbReference type="Gene3D" id="3.40.50.150">
    <property type="entry name" value="Vaccinia Virus protein VP39"/>
    <property type="match status" value="1"/>
</dbReference>
<keyword evidence="5" id="KW-0949">S-adenosyl-L-methionine</keyword>
<dbReference type="Gene3D" id="1.20.1260.30">
    <property type="match status" value="1"/>
</dbReference>
<comment type="caution">
    <text evidence="11">The sequence shown here is derived from an EMBL/GenBank/DDBJ whole genome shotgun (WGS) entry which is preliminary data.</text>
</comment>
<dbReference type="AlphaFoldDB" id="A0A3D9FKT7"/>
<evidence type="ECO:0000313" key="12">
    <source>
        <dbReference type="Proteomes" id="UP000256310"/>
    </source>
</evidence>
<dbReference type="GO" id="GO:0009007">
    <property type="term" value="F:site-specific DNA-methyltransferase (adenine-specific) activity"/>
    <property type="evidence" value="ECO:0007669"/>
    <property type="project" value="UniProtKB-EC"/>
</dbReference>
<evidence type="ECO:0000259" key="10">
    <source>
        <dbReference type="Pfam" id="PF12161"/>
    </source>
</evidence>
<dbReference type="InterPro" id="IPR029063">
    <property type="entry name" value="SAM-dependent_MTases_sf"/>
</dbReference>
<keyword evidence="12" id="KW-1185">Reference proteome</keyword>
<feature type="domain" description="N6 adenine-specific DNA methyltransferase N-terminal" evidence="10">
    <location>
        <begin position="13"/>
        <end position="146"/>
    </location>
</feature>
<evidence type="ECO:0000256" key="5">
    <source>
        <dbReference type="ARBA" id="ARBA00022691"/>
    </source>
</evidence>
<gene>
    <name evidence="11" type="ORF">DFR46_2769</name>
</gene>
<dbReference type="GO" id="GO:0009307">
    <property type="term" value="P:DNA restriction-modification system"/>
    <property type="evidence" value="ECO:0007669"/>
    <property type="project" value="UniProtKB-KW"/>
</dbReference>
<evidence type="ECO:0000256" key="4">
    <source>
        <dbReference type="ARBA" id="ARBA00022679"/>
    </source>
</evidence>
<dbReference type="EMBL" id="QRDP01000004">
    <property type="protein sequence ID" value="RED17716.1"/>
    <property type="molecule type" value="Genomic_DNA"/>
</dbReference>
<dbReference type="GO" id="GO:0008170">
    <property type="term" value="F:N-methyltransferase activity"/>
    <property type="evidence" value="ECO:0007669"/>
    <property type="project" value="InterPro"/>
</dbReference>
<dbReference type="GO" id="GO:0032259">
    <property type="term" value="P:methylation"/>
    <property type="evidence" value="ECO:0007669"/>
    <property type="project" value="UniProtKB-KW"/>
</dbReference>
<keyword evidence="3" id="KW-0489">Methyltransferase</keyword>
<feature type="coiled-coil region" evidence="8">
    <location>
        <begin position="776"/>
        <end position="817"/>
    </location>
</feature>
<evidence type="ECO:0000256" key="7">
    <source>
        <dbReference type="ARBA" id="ARBA00047942"/>
    </source>
</evidence>
<comment type="similarity">
    <text evidence="1">Belongs to the N(4)/N(6)-methyltransferase family.</text>
</comment>
<dbReference type="PANTHER" id="PTHR42933:SF3">
    <property type="entry name" value="TYPE I RESTRICTION ENZYME MJAVIII METHYLASE SUBUNIT"/>
    <property type="match status" value="1"/>
</dbReference>
<evidence type="ECO:0000256" key="2">
    <source>
        <dbReference type="ARBA" id="ARBA00011900"/>
    </source>
</evidence>
<comment type="catalytic activity">
    <reaction evidence="7">
        <text>a 2'-deoxyadenosine in DNA + S-adenosyl-L-methionine = an N(6)-methyl-2'-deoxyadenosine in DNA + S-adenosyl-L-homocysteine + H(+)</text>
        <dbReference type="Rhea" id="RHEA:15197"/>
        <dbReference type="Rhea" id="RHEA-COMP:12418"/>
        <dbReference type="Rhea" id="RHEA-COMP:12419"/>
        <dbReference type="ChEBI" id="CHEBI:15378"/>
        <dbReference type="ChEBI" id="CHEBI:57856"/>
        <dbReference type="ChEBI" id="CHEBI:59789"/>
        <dbReference type="ChEBI" id="CHEBI:90615"/>
        <dbReference type="ChEBI" id="CHEBI:90616"/>
        <dbReference type="EC" id="2.1.1.72"/>
    </reaction>
</comment>
<reference evidence="11 12" key="1">
    <citation type="submission" date="2018-07" db="EMBL/GenBank/DDBJ databases">
        <title>Genomic Encyclopedia of Type Strains, Phase IV (KMG-IV): sequencing the most valuable type-strain genomes for metagenomic binning, comparative biology and taxonomic classification.</title>
        <authorList>
            <person name="Goeker M."/>
        </authorList>
    </citation>
    <scope>NUCLEOTIDE SEQUENCE [LARGE SCALE GENOMIC DNA]</scope>
    <source>
        <strain evidence="11 12">DSM 26725</strain>
    </source>
</reference>
<organism evidence="11 12">
    <name type="scientific">Parasphingopyxis lamellibrachiae</name>
    <dbReference type="NCBI Taxonomy" id="680125"/>
    <lineage>
        <taxon>Bacteria</taxon>
        <taxon>Pseudomonadati</taxon>
        <taxon>Pseudomonadota</taxon>
        <taxon>Alphaproteobacteria</taxon>
        <taxon>Sphingomonadales</taxon>
        <taxon>Sphingomonadaceae</taxon>
        <taxon>Parasphingopyxis</taxon>
    </lineage>
</organism>
<dbReference type="OrthoDB" id="9806213at2"/>
<accession>A0A3D9FKT7</accession>
<sequence>MIKLTLAQLTGLLFKACDELRGNMDASEYKEYIFGVLFLKRCSDLFDQQREKLAKDLRVRGLDGDRLEAALNNPDQYIFFVPQEARWETVRHLKEDVGNGLNTALGELERHNKDQLEDVLEHINFNRKIGQRTLSDDTLVDFIQVFEKIPLRDENFEFPDLLGAAYEYLIKYFADSAGKKAGEFYTPADVVRTMVEIVDPKPGMSVYDPTVGSGGMLIQSRDYIRDTGGDPYDLTLAGQEKIGTTWSICKMNMILHDIQSAEIRQEDTIQHPQHRDKDGELMRFDRILANPPFSQNYSKKDMEAPGRFSVWMPEKGKKADMMFVQHMLSVLNAKGRMASVMPHGVLFRGGEEKEARKHFIDKGWLDAVIGLPSSLFYGTGIPACLLVMNKERAAERDDVLFINADREYREGKAQNFLRPEDMAKIVHVYRARKDVPGYARVVARSDIRGEDYNCNIRRYVDNAPPPEPQDVRAHIHGGVPTAEVDALERFWRNYPGLQEACFAPRSGDPKYCDFADAIATRRDIAGLVREHEGVTSTHAAFMERLNTWWSENLPTIQQIEPGDGKQRGGNVYAVRRALVASIDKAFGDQTLLNDFQLRGAMAKAIDGLKADLKSIAASGWGPELIPDDDILQSQFPELIEEMAAKRARIDELGALFSAADDEDFEDEDDTGVLGSEIVSSLKDEEKSLKAQIKPLTKEAKAAVAPIKADIDRRDAWPDCWGKGDVKLGGTQFAPDIADAQRTLSVTRDAAVDPFLTIPLEKLASEGGYIVERLTEIAHRLAAHKALEEEAKALKAELRTAEKKKDELVEQARAKISREEARDEILRRFHRIVQDTYRHYLEADRRAVSSAIENLHDKYAVTLRDIEDNRASAASELDGYLKALGYV</sequence>
<dbReference type="InterPro" id="IPR003356">
    <property type="entry name" value="DNA_methylase_A-5"/>
</dbReference>
<dbReference type="GO" id="GO:0003677">
    <property type="term" value="F:DNA binding"/>
    <property type="evidence" value="ECO:0007669"/>
    <property type="project" value="InterPro"/>
</dbReference>
<dbReference type="SUPFAM" id="SSF53335">
    <property type="entry name" value="S-adenosyl-L-methionine-dependent methyltransferases"/>
    <property type="match status" value="1"/>
</dbReference>
<dbReference type="PRINTS" id="PR00507">
    <property type="entry name" value="N12N6MTFRASE"/>
</dbReference>
<keyword evidence="6" id="KW-0680">Restriction system</keyword>
<dbReference type="InterPro" id="IPR051537">
    <property type="entry name" value="DNA_Adenine_Mtase"/>
</dbReference>
<evidence type="ECO:0000256" key="1">
    <source>
        <dbReference type="ARBA" id="ARBA00006594"/>
    </source>
</evidence>
<dbReference type="EC" id="2.1.1.72" evidence="2"/>
<dbReference type="InterPro" id="IPR038333">
    <property type="entry name" value="T1MK-like_N_sf"/>
</dbReference>
<dbReference type="InterPro" id="IPR022749">
    <property type="entry name" value="D12N6_MeTrfase_N"/>
</dbReference>
<keyword evidence="4" id="KW-0808">Transferase</keyword>
<name>A0A3D9FKT7_9SPHN</name>
<protein>
    <recommendedName>
        <fullName evidence="2">site-specific DNA-methyltransferase (adenine-specific)</fullName>
        <ecNumber evidence="2">2.1.1.72</ecNumber>
    </recommendedName>
</protein>
<dbReference type="Proteomes" id="UP000256310">
    <property type="component" value="Unassembled WGS sequence"/>
</dbReference>
<evidence type="ECO:0000256" key="6">
    <source>
        <dbReference type="ARBA" id="ARBA00022747"/>
    </source>
</evidence>
<evidence type="ECO:0000259" key="9">
    <source>
        <dbReference type="Pfam" id="PF02384"/>
    </source>
</evidence>
<proteinExistence type="inferred from homology"/>
<evidence type="ECO:0000256" key="8">
    <source>
        <dbReference type="SAM" id="Coils"/>
    </source>
</evidence>
<feature type="domain" description="DNA methylase adenine-specific" evidence="9">
    <location>
        <begin position="160"/>
        <end position="462"/>
    </location>
</feature>
<evidence type="ECO:0000256" key="3">
    <source>
        <dbReference type="ARBA" id="ARBA00022603"/>
    </source>
</evidence>
<evidence type="ECO:0000313" key="11">
    <source>
        <dbReference type="EMBL" id="RED17716.1"/>
    </source>
</evidence>
<dbReference type="Pfam" id="PF02384">
    <property type="entry name" value="N6_Mtase"/>
    <property type="match status" value="1"/>
</dbReference>
<dbReference type="Pfam" id="PF12161">
    <property type="entry name" value="HsdM_N"/>
    <property type="match status" value="1"/>
</dbReference>
<dbReference type="PANTHER" id="PTHR42933">
    <property type="entry name" value="SLR6095 PROTEIN"/>
    <property type="match status" value="1"/>
</dbReference>
<keyword evidence="8" id="KW-0175">Coiled coil</keyword>